<protein>
    <submittedName>
        <fullName evidence="1">Uncharacterized protein</fullName>
    </submittedName>
</protein>
<comment type="caution">
    <text evidence="1">The sequence shown here is derived from an EMBL/GenBank/DDBJ whole genome shotgun (WGS) entry which is preliminary data.</text>
</comment>
<sequence>MFSLVRLNPAIRYRVFYGRLQTINLDRQAVIIPCYANIHVSETNYHLTRLVVPLFNVNQEQK</sequence>
<proteinExistence type="predicted"/>
<gene>
    <name evidence="1" type="ORF">B6S09_10410</name>
</gene>
<dbReference type="AlphaFoldDB" id="A0A235CHK5"/>
<dbReference type="EMBL" id="NQJF01000008">
    <property type="protein sequence ID" value="OYD23864.1"/>
    <property type="molecule type" value="Genomic_DNA"/>
</dbReference>
<dbReference type="Proteomes" id="UP000243640">
    <property type="component" value="Unassembled WGS sequence"/>
</dbReference>
<accession>A0A235CHK5</accession>
<name>A0A235CHK5_9GAMM</name>
<evidence type="ECO:0000313" key="1">
    <source>
        <dbReference type="EMBL" id="OYD23864.1"/>
    </source>
</evidence>
<evidence type="ECO:0000313" key="2">
    <source>
        <dbReference type="Proteomes" id="UP000243640"/>
    </source>
</evidence>
<reference evidence="1 2" key="1">
    <citation type="submission" date="2017-08" db="EMBL/GenBank/DDBJ databases">
        <title>Draft Genome Sequence of the Marine Bacterium Oceanimonas baumannii ATCC 700832.</title>
        <authorList>
            <person name="Mcclelland W.D."/>
            <person name="Brennan M.A."/>
            <person name="Trachtenberg A.M."/>
            <person name="Maclea K.S."/>
        </authorList>
    </citation>
    <scope>NUCLEOTIDE SEQUENCE [LARGE SCALE GENOMIC DNA]</scope>
    <source>
        <strain evidence="1 2">ATCC 700832</strain>
    </source>
</reference>
<organism evidence="1 2">
    <name type="scientific">Oceanimonas baumannii</name>
    <dbReference type="NCBI Taxonomy" id="129578"/>
    <lineage>
        <taxon>Bacteria</taxon>
        <taxon>Pseudomonadati</taxon>
        <taxon>Pseudomonadota</taxon>
        <taxon>Gammaproteobacteria</taxon>
        <taxon>Aeromonadales</taxon>
        <taxon>Aeromonadaceae</taxon>
        <taxon>Oceanimonas</taxon>
    </lineage>
</organism>